<name>A0A370TYI2_9HELO</name>
<dbReference type="GeneID" id="43593409"/>
<dbReference type="PANTHER" id="PTHR33840:SF1">
    <property type="entry name" value="TLE1 PHOSPHOLIPASE DOMAIN-CONTAINING PROTEIN"/>
    <property type="match status" value="1"/>
</dbReference>
<feature type="compositionally biased region" description="Basic residues" evidence="1">
    <location>
        <begin position="524"/>
        <end position="534"/>
    </location>
</feature>
<evidence type="ECO:0000313" key="4">
    <source>
        <dbReference type="Proteomes" id="UP000254866"/>
    </source>
</evidence>
<feature type="region of interest" description="Disordered" evidence="1">
    <location>
        <begin position="524"/>
        <end position="566"/>
    </location>
</feature>
<dbReference type="SUPFAM" id="SSF53474">
    <property type="entry name" value="alpha/beta-Hydrolases"/>
    <property type="match status" value="1"/>
</dbReference>
<evidence type="ECO:0000256" key="1">
    <source>
        <dbReference type="SAM" id="MobiDB-lite"/>
    </source>
</evidence>
<dbReference type="AlphaFoldDB" id="A0A370TYI2"/>
<accession>A0A370TYI2</accession>
<evidence type="ECO:0000259" key="2">
    <source>
        <dbReference type="Pfam" id="PF09994"/>
    </source>
</evidence>
<feature type="compositionally biased region" description="Basic and acidic residues" evidence="1">
    <location>
        <begin position="611"/>
        <end position="632"/>
    </location>
</feature>
<dbReference type="PANTHER" id="PTHR33840">
    <property type="match status" value="1"/>
</dbReference>
<dbReference type="Proteomes" id="UP000254866">
    <property type="component" value="Unassembled WGS sequence"/>
</dbReference>
<dbReference type="InterPro" id="IPR018712">
    <property type="entry name" value="Tle1-like_cat"/>
</dbReference>
<dbReference type="EMBL" id="NPIC01000001">
    <property type="protein sequence ID" value="RDL40581.1"/>
    <property type="molecule type" value="Genomic_DNA"/>
</dbReference>
<feature type="domain" description="T6SS Phospholipase effector Tle1-like catalytic" evidence="2">
    <location>
        <begin position="3"/>
        <end position="306"/>
    </location>
</feature>
<gene>
    <name evidence="3" type="ORF">BP5553_00560</name>
</gene>
<protein>
    <recommendedName>
        <fullName evidence="2">T6SS Phospholipase effector Tle1-like catalytic domain-containing protein</fullName>
    </recommendedName>
</protein>
<comment type="caution">
    <text evidence="3">The sequence shown here is derived from an EMBL/GenBank/DDBJ whole genome shotgun (WGS) entry which is preliminary data.</text>
</comment>
<feature type="region of interest" description="Disordered" evidence="1">
    <location>
        <begin position="590"/>
        <end position="632"/>
    </location>
</feature>
<evidence type="ECO:0000313" key="3">
    <source>
        <dbReference type="EMBL" id="RDL40581.1"/>
    </source>
</evidence>
<dbReference type="InterPro" id="IPR029058">
    <property type="entry name" value="AB_hydrolase_fold"/>
</dbReference>
<dbReference type="Pfam" id="PF09994">
    <property type="entry name" value="T6SS_Tle1-like_cat"/>
    <property type="match status" value="1"/>
</dbReference>
<keyword evidence="4" id="KW-1185">Reference proteome</keyword>
<sequence length="632" mass="71904">MPKRLILCCDGTWMDSDDGFHKPTLIPYVPTGRLQVPSNVTRIVRALSRTGQDGTHQIIYYHSGVGTSSAVLDVFTGGALGKGISENIREVYSFIAANYESGDEIILVGFSRGAFTARSVAGMIDNIGLLTRVGMDSFYAVFKDQENFKTPRHKDIFPTVPFPNKPRGPHAGREYKKRLEKLDLTRVYDPDGTKIRIQAVAVWDTVGALGIPNISLFDKIGLKSSTKEFKFYNTDLSGVIRHAFQALALDEHRHPFDPAVWERKDMKHETTMDLRQVWFPGAHGNVGGGYDDQEIANISLAWMMDQLASVGVAFRDEFIDHIFKKSVEFYEDPTAIPPTPFSLFSRRPEKQWAIKSIYDKHKPVRPWGLGKVYNSETGIYALAGKTLRTPGLNMRRDSDTGESTGVLMTDTNERIHSSVRIRLELEGLGLDDIGLYGCNALLKNGLWRLRQKRMKNCDPIPWNATWGPGTSPLANPQDDLRWVWEYCGPEDGAPNDRIMVEESLGPYERKLLLLNKGRAFYKRHNRTKRRKRSSTTHYSSRTAYQETESESVLVDSPGDSYPERVKINHPRDRYSSSRYEIETETLIDRGGYGVSRSREKFSSPRPGSVRYVEREKERYSDYEPDRRASMRY</sequence>
<dbReference type="RefSeq" id="XP_031873237.1">
    <property type="nucleotide sequence ID" value="XM_032009183.1"/>
</dbReference>
<dbReference type="STRING" id="2656787.A0A370TYI2"/>
<organism evidence="3 4">
    <name type="scientific">Venustampulla echinocandica</name>
    <dbReference type="NCBI Taxonomy" id="2656787"/>
    <lineage>
        <taxon>Eukaryota</taxon>
        <taxon>Fungi</taxon>
        <taxon>Dikarya</taxon>
        <taxon>Ascomycota</taxon>
        <taxon>Pezizomycotina</taxon>
        <taxon>Leotiomycetes</taxon>
        <taxon>Helotiales</taxon>
        <taxon>Pleuroascaceae</taxon>
        <taxon>Venustampulla</taxon>
    </lineage>
</organism>
<reference evidence="3 4" key="1">
    <citation type="journal article" date="2018" name="IMA Fungus">
        <title>IMA Genome-F 9: Draft genome sequence of Annulohypoxylon stygium, Aspergillus mulundensis, Berkeleyomyces basicola (syn. Thielaviopsis basicola), Ceratocystis smalleyi, two Cercospora beticola strains, Coleophoma cylindrospora, Fusarium fracticaudum, Phialophora cf. hyalina, and Morchella septimelata.</title>
        <authorList>
            <person name="Wingfield B.D."/>
            <person name="Bills G.F."/>
            <person name="Dong Y."/>
            <person name="Huang W."/>
            <person name="Nel W.J."/>
            <person name="Swalarsk-Parry B.S."/>
            <person name="Vaghefi N."/>
            <person name="Wilken P.M."/>
            <person name="An Z."/>
            <person name="de Beer Z.W."/>
            <person name="De Vos L."/>
            <person name="Chen L."/>
            <person name="Duong T.A."/>
            <person name="Gao Y."/>
            <person name="Hammerbacher A."/>
            <person name="Kikkert J.R."/>
            <person name="Li Y."/>
            <person name="Li H."/>
            <person name="Li K."/>
            <person name="Li Q."/>
            <person name="Liu X."/>
            <person name="Ma X."/>
            <person name="Naidoo K."/>
            <person name="Pethybridge S.J."/>
            <person name="Sun J."/>
            <person name="Steenkamp E.T."/>
            <person name="van der Nest M.A."/>
            <person name="van Wyk S."/>
            <person name="Wingfield M.J."/>
            <person name="Xiong C."/>
            <person name="Yue Q."/>
            <person name="Zhang X."/>
        </authorList>
    </citation>
    <scope>NUCLEOTIDE SEQUENCE [LARGE SCALE GENOMIC DNA]</scope>
    <source>
        <strain evidence="3 4">BP 5553</strain>
    </source>
</reference>
<dbReference type="OrthoDB" id="3057168at2759"/>
<proteinExistence type="predicted"/>